<reference evidence="2" key="1">
    <citation type="journal article" date="2019" name="Int. J. Syst. Evol. Microbiol.">
        <title>The Global Catalogue of Microorganisms (GCM) 10K type strain sequencing project: providing services to taxonomists for standard genome sequencing and annotation.</title>
        <authorList>
            <consortium name="The Broad Institute Genomics Platform"/>
            <consortium name="The Broad Institute Genome Sequencing Center for Infectious Disease"/>
            <person name="Wu L."/>
            <person name="Ma J."/>
        </authorList>
    </citation>
    <scope>NUCLEOTIDE SEQUENCE [LARGE SCALE GENOMIC DNA]</scope>
    <source>
        <strain evidence="2">JCM 32226</strain>
    </source>
</reference>
<evidence type="ECO:0000313" key="1">
    <source>
        <dbReference type="EMBL" id="GAA4493335.1"/>
    </source>
</evidence>
<sequence>MQVVATPIPVNELGVLMVKLGQHLPGFVRALAGGRVLVGMAPDGLPVGPVVGGTAPAAGLQADRRLDPVWRGLLEVFPMQRLALDAWVARLGCQLPGEGECHPQLTNVIVEGIPVRLCWIHAHESGQHIEALTKLAQGNLAAFWLEVIRIALGLPAGHRLSLPELCWYLASIQQTGLLPDSVSRQVLARPASSLRHTGQGWTDTDDLYLPHPGEQLQALAKPVAKLVVDADPPARYLGKPKPKYWACRAYLDYVKGLPCCVCGAQGVDPHHLISHGQGKMGGKAHDLFAIPLCRRHHDALHRGGVASWEREHGSQLEHLLRTLDRAMKEGALA</sequence>
<dbReference type="EMBL" id="BAABFC010000001">
    <property type="protein sequence ID" value="GAA4493335.1"/>
    <property type="molecule type" value="Genomic_DNA"/>
</dbReference>
<dbReference type="Gene3D" id="3.30.40.190">
    <property type="match status" value="1"/>
</dbReference>
<protein>
    <submittedName>
        <fullName evidence="1">DUF968 domain-containing protein</fullName>
    </submittedName>
</protein>
<organism evidence="1 2">
    <name type="scientific">Pseudaeromonas paramecii</name>
    <dbReference type="NCBI Taxonomy" id="2138166"/>
    <lineage>
        <taxon>Bacteria</taxon>
        <taxon>Pseudomonadati</taxon>
        <taxon>Pseudomonadota</taxon>
        <taxon>Gammaproteobacteria</taxon>
        <taxon>Aeromonadales</taxon>
        <taxon>Aeromonadaceae</taxon>
        <taxon>Pseudaeromonas</taxon>
    </lineage>
</organism>
<dbReference type="InterPro" id="IPR010373">
    <property type="entry name" value="DUF968"/>
</dbReference>
<comment type="caution">
    <text evidence="1">The sequence shown here is derived from an EMBL/GenBank/DDBJ whole genome shotgun (WGS) entry which is preliminary data.</text>
</comment>
<accession>A0ABP8PY57</accession>
<name>A0ABP8PY57_9GAMM</name>
<keyword evidence="2" id="KW-1185">Reference proteome</keyword>
<evidence type="ECO:0000313" key="2">
    <source>
        <dbReference type="Proteomes" id="UP001501321"/>
    </source>
</evidence>
<dbReference type="Proteomes" id="UP001501321">
    <property type="component" value="Unassembled WGS sequence"/>
</dbReference>
<gene>
    <name evidence="1" type="ORF">GCM10023095_03350</name>
</gene>
<dbReference type="Pfam" id="PF06147">
    <property type="entry name" value="DUF968"/>
    <property type="match status" value="1"/>
</dbReference>
<proteinExistence type="predicted"/>